<keyword evidence="2" id="KW-0808">Transferase</keyword>
<comment type="cofactor">
    <cofactor evidence="1">
        <name>Zn(2+)</name>
        <dbReference type="ChEBI" id="CHEBI:29105"/>
    </cofactor>
</comment>
<dbReference type="Pfam" id="PF05853">
    <property type="entry name" value="BKACE"/>
    <property type="match status" value="1"/>
</dbReference>
<evidence type="ECO:0000256" key="2">
    <source>
        <dbReference type="ARBA" id="ARBA00022679"/>
    </source>
</evidence>
<dbReference type="PANTHER" id="PTHR37418:SF2">
    <property type="entry name" value="3-KETO-5-AMINOHEXANOATE CLEAVAGE ENZYME"/>
    <property type="match status" value="1"/>
</dbReference>
<proteinExistence type="predicted"/>
<evidence type="ECO:0000256" key="4">
    <source>
        <dbReference type="ARBA" id="ARBA00022833"/>
    </source>
</evidence>
<dbReference type="InterPro" id="IPR008567">
    <property type="entry name" value="BKACE"/>
</dbReference>
<accession>A0A8J6MBC3</accession>
<dbReference type="GO" id="GO:0046872">
    <property type="term" value="F:metal ion binding"/>
    <property type="evidence" value="ECO:0007669"/>
    <property type="project" value="UniProtKB-KW"/>
</dbReference>
<reference evidence="5" key="1">
    <citation type="submission" date="2020-08" db="EMBL/GenBank/DDBJ databases">
        <title>Genome public.</title>
        <authorList>
            <person name="Liu C."/>
            <person name="Sun Q."/>
        </authorList>
    </citation>
    <scope>NUCLEOTIDE SEQUENCE</scope>
    <source>
        <strain evidence="5">NSJ-51</strain>
    </source>
</reference>
<evidence type="ECO:0000313" key="6">
    <source>
        <dbReference type="Proteomes" id="UP000661435"/>
    </source>
</evidence>
<name>A0A8J6MBC3_9FIRM</name>
<comment type="caution">
    <text evidence="5">The sequence shown here is derived from an EMBL/GenBank/DDBJ whole genome shotgun (WGS) entry which is preliminary data.</text>
</comment>
<dbReference type="InterPro" id="IPR013785">
    <property type="entry name" value="Aldolase_TIM"/>
</dbReference>
<evidence type="ECO:0000256" key="3">
    <source>
        <dbReference type="ARBA" id="ARBA00022723"/>
    </source>
</evidence>
<evidence type="ECO:0000256" key="1">
    <source>
        <dbReference type="ARBA" id="ARBA00001947"/>
    </source>
</evidence>
<dbReference type="Proteomes" id="UP000661435">
    <property type="component" value="Unassembled WGS sequence"/>
</dbReference>
<dbReference type="PANTHER" id="PTHR37418">
    <property type="entry name" value="3-KETO-5-AMINOHEXANOATE CLEAVAGE ENZYME-RELATED"/>
    <property type="match status" value="1"/>
</dbReference>
<dbReference type="Gene3D" id="3.20.20.70">
    <property type="entry name" value="Aldolase class I"/>
    <property type="match status" value="1"/>
</dbReference>
<dbReference type="GO" id="GO:0043720">
    <property type="term" value="F:3-keto-5-aminohexanoate cleavage activity"/>
    <property type="evidence" value="ECO:0007669"/>
    <property type="project" value="InterPro"/>
</dbReference>
<protein>
    <submittedName>
        <fullName evidence="5">3-keto-5-aminohexanoate cleavage protein</fullName>
    </submittedName>
</protein>
<keyword evidence="3" id="KW-0479">Metal-binding</keyword>
<keyword evidence="6" id="KW-1185">Reference proteome</keyword>
<keyword evidence="4" id="KW-0862">Zinc</keyword>
<dbReference type="EMBL" id="JACOPP010000029">
    <property type="protein sequence ID" value="MBC5734914.1"/>
    <property type="molecule type" value="Genomic_DNA"/>
</dbReference>
<dbReference type="RefSeq" id="WP_186908734.1">
    <property type="nucleotide sequence ID" value="NZ_JACOPP010000029.1"/>
</dbReference>
<gene>
    <name evidence="5" type="ORF">H8S57_14440</name>
</gene>
<organism evidence="5 6">
    <name type="scientific">Lawsonibacter hominis</name>
    <dbReference type="NCBI Taxonomy" id="2763053"/>
    <lineage>
        <taxon>Bacteria</taxon>
        <taxon>Bacillati</taxon>
        <taxon>Bacillota</taxon>
        <taxon>Clostridia</taxon>
        <taxon>Eubacteriales</taxon>
        <taxon>Oscillospiraceae</taxon>
        <taxon>Lawsonibacter</taxon>
    </lineage>
</organism>
<evidence type="ECO:0000313" key="5">
    <source>
        <dbReference type="EMBL" id="MBC5734914.1"/>
    </source>
</evidence>
<dbReference type="AlphaFoldDB" id="A0A8J6MBC3"/>
<sequence>MSDLSNRVILTVAPTGSSTPAAKCPGLPVTPAEIAAETYECWKAGASVVHLHVRDDQGNASMEYEKFRESVALIREKCDIVINMTTAGGFGVPDDERILPLDLIPEMATMDAGSMNVKGDFVFHNSVAFLEKLGRRAQELGIRPEIEVMDTGMVYTALRLIEQGYIKSPPHFQMVLGMENGMAATVENLVYMKNLLPPGATWSAFGVGKAHLTILMATLALGGHVRVGMEDNIYLDAGQKASSNVDFVERTRRIIELNNKRPATPEETRAMLGLRSRQACMDYALQFSARPDRCG</sequence>